<reference evidence="2" key="2">
    <citation type="submission" date="2023-05" db="EMBL/GenBank/DDBJ databases">
        <authorList>
            <person name="Schelkunov M.I."/>
        </authorList>
    </citation>
    <scope>NUCLEOTIDE SEQUENCE</scope>
    <source>
        <strain evidence="2">Hsosn_3</strain>
        <tissue evidence="2">Leaf</tissue>
    </source>
</reference>
<sequence>MESDMSLKSCSTRKRKNIESDDEKGKRKIKIQTETLKQEDESGEAIRSDMSLKSCSTRKTKNIESDDEKGKNKKTKKIKIPTIRSDIRSDTSLRRNRKKKGYSVNLSELRFGRLLTRKKNKTQSYVNDSCPKWWNEVVKQHPQAVNKGDIINLSELLFTKGRDFLITYNDRNHPVQAKHLEIAEARKHPSITKLLASSERNHLINNDNQAVPLRNLEDKTTFLQKDGSMVQLSQLEGKRIIIIVEDDQHIPDAKFWRMLRARYLQVKGSVASILPHALELSFTLEMQFKQEFLGMSHGQSKDSNALSSSAATTLSSSSLVTSSCSMFHQLHRKSCLCSGTRGTMP</sequence>
<organism evidence="2 3">
    <name type="scientific">Heracleum sosnowskyi</name>
    <dbReference type="NCBI Taxonomy" id="360622"/>
    <lineage>
        <taxon>Eukaryota</taxon>
        <taxon>Viridiplantae</taxon>
        <taxon>Streptophyta</taxon>
        <taxon>Embryophyta</taxon>
        <taxon>Tracheophyta</taxon>
        <taxon>Spermatophyta</taxon>
        <taxon>Magnoliopsida</taxon>
        <taxon>eudicotyledons</taxon>
        <taxon>Gunneridae</taxon>
        <taxon>Pentapetalae</taxon>
        <taxon>asterids</taxon>
        <taxon>campanulids</taxon>
        <taxon>Apiales</taxon>
        <taxon>Apiaceae</taxon>
        <taxon>Apioideae</taxon>
        <taxon>apioid superclade</taxon>
        <taxon>Tordylieae</taxon>
        <taxon>Tordyliinae</taxon>
        <taxon>Heracleum</taxon>
    </lineage>
</organism>
<keyword evidence="3" id="KW-1185">Reference proteome</keyword>
<feature type="compositionally biased region" description="Polar residues" evidence="1">
    <location>
        <begin position="1"/>
        <end position="10"/>
    </location>
</feature>
<name>A0AAD8JKV6_9APIA</name>
<reference evidence="2" key="1">
    <citation type="submission" date="2023-02" db="EMBL/GenBank/DDBJ databases">
        <title>Genome of toxic invasive species Heracleum sosnowskyi carries increased number of genes despite the absence of recent whole-genome duplications.</title>
        <authorList>
            <person name="Schelkunov M."/>
            <person name="Shtratnikova V."/>
            <person name="Makarenko M."/>
            <person name="Klepikova A."/>
            <person name="Omelchenko D."/>
            <person name="Novikova G."/>
            <person name="Obukhova E."/>
            <person name="Bogdanov V."/>
            <person name="Penin A."/>
            <person name="Logacheva M."/>
        </authorList>
    </citation>
    <scope>NUCLEOTIDE SEQUENCE</scope>
    <source>
        <strain evidence="2">Hsosn_3</strain>
        <tissue evidence="2">Leaf</tissue>
    </source>
</reference>
<evidence type="ECO:0000313" key="2">
    <source>
        <dbReference type="EMBL" id="KAK1405471.1"/>
    </source>
</evidence>
<comment type="caution">
    <text evidence="2">The sequence shown here is derived from an EMBL/GenBank/DDBJ whole genome shotgun (WGS) entry which is preliminary data.</text>
</comment>
<accession>A0AAD8JKV6</accession>
<gene>
    <name evidence="2" type="ORF">POM88_005076</name>
</gene>
<dbReference type="Proteomes" id="UP001237642">
    <property type="component" value="Unassembled WGS sequence"/>
</dbReference>
<proteinExistence type="predicted"/>
<evidence type="ECO:0000256" key="1">
    <source>
        <dbReference type="SAM" id="MobiDB-lite"/>
    </source>
</evidence>
<feature type="compositionally biased region" description="Basic and acidic residues" evidence="1">
    <location>
        <begin position="61"/>
        <end position="70"/>
    </location>
</feature>
<evidence type="ECO:0000313" key="3">
    <source>
        <dbReference type="Proteomes" id="UP001237642"/>
    </source>
</evidence>
<feature type="region of interest" description="Disordered" evidence="1">
    <location>
        <begin position="1"/>
        <end position="76"/>
    </location>
</feature>
<feature type="compositionally biased region" description="Basic and acidic residues" evidence="1">
    <location>
        <begin position="36"/>
        <end position="47"/>
    </location>
</feature>
<dbReference type="AlphaFoldDB" id="A0AAD8JKV6"/>
<dbReference type="EMBL" id="JAUIZM010000001">
    <property type="protein sequence ID" value="KAK1405471.1"/>
    <property type="molecule type" value="Genomic_DNA"/>
</dbReference>
<protein>
    <submittedName>
        <fullName evidence="2">Uncharacterized protein</fullName>
    </submittedName>
</protein>